<keyword evidence="8" id="KW-1185">Reference proteome</keyword>
<feature type="transmembrane region" description="Helical" evidence="5">
    <location>
        <begin position="207"/>
        <end position="229"/>
    </location>
</feature>
<dbReference type="GO" id="GO:0005262">
    <property type="term" value="F:calcium channel activity"/>
    <property type="evidence" value="ECO:0007669"/>
    <property type="project" value="TreeGrafter"/>
</dbReference>
<accession>A0A378I1X6</accession>
<evidence type="ECO:0000313" key="8">
    <source>
        <dbReference type="Proteomes" id="UP000254968"/>
    </source>
</evidence>
<evidence type="ECO:0000313" key="7">
    <source>
        <dbReference type="EMBL" id="STX28720.1"/>
    </source>
</evidence>
<evidence type="ECO:0000256" key="2">
    <source>
        <dbReference type="ARBA" id="ARBA00022692"/>
    </source>
</evidence>
<dbReference type="PANTHER" id="PTHR10846">
    <property type="entry name" value="SODIUM/POTASSIUM/CALCIUM EXCHANGER"/>
    <property type="match status" value="1"/>
</dbReference>
<dbReference type="InterPro" id="IPR004481">
    <property type="entry name" value="K/Na/Ca-exchanger"/>
</dbReference>
<dbReference type="GO" id="GO:0006874">
    <property type="term" value="P:intracellular calcium ion homeostasis"/>
    <property type="evidence" value="ECO:0007669"/>
    <property type="project" value="TreeGrafter"/>
</dbReference>
<feature type="transmembrane region" description="Helical" evidence="5">
    <location>
        <begin position="236"/>
        <end position="256"/>
    </location>
</feature>
<proteinExistence type="predicted"/>
<keyword evidence="2 5" id="KW-0812">Transmembrane</keyword>
<dbReference type="NCBIfam" id="TIGR00367">
    <property type="entry name" value="calcium/sodium antiporter"/>
    <property type="match status" value="1"/>
</dbReference>
<dbReference type="RefSeq" id="WP_115302445.1">
    <property type="nucleotide sequence ID" value="NZ_CAAAHO010000001.1"/>
</dbReference>
<feature type="transmembrane region" description="Helical" evidence="5">
    <location>
        <begin position="169"/>
        <end position="187"/>
    </location>
</feature>
<dbReference type="GO" id="GO:0008273">
    <property type="term" value="F:calcium, potassium:sodium antiporter activity"/>
    <property type="evidence" value="ECO:0007669"/>
    <property type="project" value="TreeGrafter"/>
</dbReference>
<dbReference type="AlphaFoldDB" id="A0A378I1X6"/>
<dbReference type="OrthoDB" id="9794225at2"/>
<keyword evidence="3 5" id="KW-1133">Transmembrane helix</keyword>
<dbReference type="InterPro" id="IPR004837">
    <property type="entry name" value="NaCa_Exmemb"/>
</dbReference>
<dbReference type="Proteomes" id="UP000254968">
    <property type="component" value="Unassembled WGS sequence"/>
</dbReference>
<evidence type="ECO:0000259" key="6">
    <source>
        <dbReference type="Pfam" id="PF01699"/>
    </source>
</evidence>
<evidence type="ECO:0000256" key="4">
    <source>
        <dbReference type="ARBA" id="ARBA00023136"/>
    </source>
</evidence>
<feature type="domain" description="Sodium/calcium exchanger membrane region" evidence="6">
    <location>
        <begin position="3"/>
        <end position="145"/>
    </location>
</feature>
<keyword evidence="4 5" id="KW-0472">Membrane</keyword>
<reference evidence="7 8" key="1">
    <citation type="submission" date="2018-06" db="EMBL/GenBank/DDBJ databases">
        <authorList>
            <consortium name="Pathogen Informatics"/>
            <person name="Doyle S."/>
        </authorList>
    </citation>
    <scope>NUCLEOTIDE SEQUENCE [LARGE SCALE GENOMIC DNA]</scope>
    <source>
        <strain evidence="7 8">NCTC13315</strain>
    </source>
</reference>
<feature type="transmembrane region" description="Helical" evidence="5">
    <location>
        <begin position="34"/>
        <end position="57"/>
    </location>
</feature>
<dbReference type="Gene3D" id="1.20.1420.30">
    <property type="entry name" value="NCX, central ion-binding region"/>
    <property type="match status" value="1"/>
</dbReference>
<dbReference type="PANTHER" id="PTHR10846:SF8">
    <property type="entry name" value="INNER MEMBRANE PROTEIN YRBG"/>
    <property type="match status" value="1"/>
</dbReference>
<feature type="transmembrane region" description="Helical" evidence="5">
    <location>
        <begin position="298"/>
        <end position="316"/>
    </location>
</feature>
<feature type="transmembrane region" description="Helical" evidence="5">
    <location>
        <begin position="69"/>
        <end position="90"/>
    </location>
</feature>
<comment type="subcellular location">
    <subcellularLocation>
        <location evidence="1">Membrane</location>
        <topology evidence="1">Multi-pass membrane protein</topology>
    </subcellularLocation>
</comment>
<protein>
    <submittedName>
        <fullName evidence="7">Ca2 /Na antiporter</fullName>
    </submittedName>
</protein>
<gene>
    <name evidence="7" type="primary">eCM27</name>
    <name evidence="7" type="ORF">NCTC13315_01253</name>
</gene>
<dbReference type="EMBL" id="UGNV01000001">
    <property type="protein sequence ID" value="STX28720.1"/>
    <property type="molecule type" value="Genomic_DNA"/>
</dbReference>
<feature type="domain" description="Sodium/calcium exchanger membrane region" evidence="6">
    <location>
        <begin position="173"/>
        <end position="311"/>
    </location>
</feature>
<feature type="transmembrane region" description="Helical" evidence="5">
    <location>
        <begin position="110"/>
        <end position="143"/>
    </location>
</feature>
<sequence length="318" mass="35043">MYSFFLILVNFAALLWSASHLVSGASGIAYYYRLPPLLIGFTLVALGTSAPEIMIAIRASLEGLNNMAIGNAIGSNIANIGLVLGLIVLIRPLRVQPTFLQREFPMLFLAMLFIYSLMLDGYIGIIDSCLSLLACVLFIGYVLYTLKHSRVQHQITEEFRHAVLRKHSLLSYAFSLCIGLIVVPISAKFLIINSSHLAQQLGLSDLVIGLTLIAIGSSLPELTTAILAIRKGADDIAVGTILGANLFNLLAVLIFPGIIHPSLISHALLWRDMPVMFLTTLILLWINRRHQKMTRWHGGLLILVYCCYIMSLIISANR</sequence>
<evidence type="ECO:0000256" key="3">
    <source>
        <dbReference type="ARBA" id="ARBA00022989"/>
    </source>
</evidence>
<organism evidence="7 8">
    <name type="scientific">Legionella beliardensis</name>
    <dbReference type="NCBI Taxonomy" id="91822"/>
    <lineage>
        <taxon>Bacteria</taxon>
        <taxon>Pseudomonadati</taxon>
        <taxon>Pseudomonadota</taxon>
        <taxon>Gammaproteobacteria</taxon>
        <taxon>Legionellales</taxon>
        <taxon>Legionellaceae</taxon>
        <taxon>Legionella</taxon>
    </lineage>
</organism>
<name>A0A378I1X6_9GAMM</name>
<feature type="transmembrane region" description="Helical" evidence="5">
    <location>
        <begin position="268"/>
        <end position="286"/>
    </location>
</feature>
<evidence type="ECO:0000256" key="1">
    <source>
        <dbReference type="ARBA" id="ARBA00004141"/>
    </source>
</evidence>
<dbReference type="InterPro" id="IPR044880">
    <property type="entry name" value="NCX_ion-bd_dom_sf"/>
</dbReference>
<evidence type="ECO:0000256" key="5">
    <source>
        <dbReference type="SAM" id="Phobius"/>
    </source>
</evidence>
<dbReference type="Pfam" id="PF01699">
    <property type="entry name" value="Na_Ca_ex"/>
    <property type="match status" value="2"/>
</dbReference>
<dbReference type="GO" id="GO:0005886">
    <property type="term" value="C:plasma membrane"/>
    <property type="evidence" value="ECO:0007669"/>
    <property type="project" value="TreeGrafter"/>
</dbReference>